<evidence type="ECO:0000259" key="8">
    <source>
        <dbReference type="PROSITE" id="PS50110"/>
    </source>
</evidence>
<dbReference type="InterPro" id="IPR011009">
    <property type="entry name" value="Kinase-like_dom_sf"/>
</dbReference>
<dbReference type="Pfam" id="PF05157">
    <property type="entry name" value="MshEN"/>
    <property type="match status" value="1"/>
</dbReference>
<organism evidence="9 10">
    <name type="scientific">Archangium gephyra</name>
    <dbReference type="NCBI Taxonomy" id="48"/>
    <lineage>
        <taxon>Bacteria</taxon>
        <taxon>Pseudomonadati</taxon>
        <taxon>Myxococcota</taxon>
        <taxon>Myxococcia</taxon>
        <taxon>Myxococcales</taxon>
        <taxon>Cystobacterineae</taxon>
        <taxon>Archangiaceae</taxon>
        <taxon>Archangium</taxon>
    </lineage>
</organism>
<dbReference type="Gene3D" id="3.30.200.20">
    <property type="entry name" value="Phosphorylase Kinase, domain 1"/>
    <property type="match status" value="1"/>
</dbReference>
<keyword evidence="4" id="KW-0067">ATP-binding</keyword>
<keyword evidence="9" id="KW-0723">Serine/threonine-protein kinase</keyword>
<dbReference type="PROSITE" id="PS50110">
    <property type="entry name" value="RESPONSE_REGULATORY"/>
    <property type="match status" value="1"/>
</dbReference>
<dbReference type="Gene3D" id="1.10.510.10">
    <property type="entry name" value="Transferase(Phosphotransferase) domain 1"/>
    <property type="match status" value="1"/>
</dbReference>
<evidence type="ECO:0000256" key="6">
    <source>
        <dbReference type="SAM" id="MobiDB-lite"/>
    </source>
</evidence>
<dbReference type="SUPFAM" id="SSF56112">
    <property type="entry name" value="Protein kinase-like (PK-like)"/>
    <property type="match status" value="1"/>
</dbReference>
<dbReference type="GO" id="GO:0004674">
    <property type="term" value="F:protein serine/threonine kinase activity"/>
    <property type="evidence" value="ECO:0007669"/>
    <property type="project" value="UniProtKB-KW"/>
</dbReference>
<gene>
    <name evidence="9" type="ORF">AA314_01677</name>
</gene>
<dbReference type="GO" id="GO:0000160">
    <property type="term" value="P:phosphorelay signal transduction system"/>
    <property type="evidence" value="ECO:0007669"/>
    <property type="project" value="InterPro"/>
</dbReference>
<evidence type="ECO:0000256" key="3">
    <source>
        <dbReference type="ARBA" id="ARBA00022777"/>
    </source>
</evidence>
<dbReference type="PANTHER" id="PTHR43289:SF6">
    <property type="entry name" value="SERINE_THREONINE-PROTEIN KINASE NEKL-3"/>
    <property type="match status" value="1"/>
</dbReference>
<evidence type="ECO:0000256" key="1">
    <source>
        <dbReference type="ARBA" id="ARBA00022679"/>
    </source>
</evidence>
<feature type="compositionally biased region" description="Basic and acidic residues" evidence="6">
    <location>
        <begin position="303"/>
        <end position="318"/>
    </location>
</feature>
<accession>A0AAC8Q411</accession>
<dbReference type="PANTHER" id="PTHR43289">
    <property type="entry name" value="MITOGEN-ACTIVATED PROTEIN KINASE KINASE KINASE 20-RELATED"/>
    <property type="match status" value="1"/>
</dbReference>
<dbReference type="Pfam" id="PF00072">
    <property type="entry name" value="Response_reg"/>
    <property type="match status" value="1"/>
</dbReference>
<dbReference type="Pfam" id="PF00069">
    <property type="entry name" value="Pkinase"/>
    <property type="match status" value="1"/>
</dbReference>
<evidence type="ECO:0000256" key="2">
    <source>
        <dbReference type="ARBA" id="ARBA00022741"/>
    </source>
</evidence>
<dbReference type="RefSeq" id="WP_082175022.1">
    <property type="nucleotide sequence ID" value="NZ_CP011509.1"/>
</dbReference>
<dbReference type="SUPFAM" id="SSF160246">
    <property type="entry name" value="EspE N-terminal domain-like"/>
    <property type="match status" value="1"/>
</dbReference>
<dbReference type="GO" id="GO:0005524">
    <property type="term" value="F:ATP binding"/>
    <property type="evidence" value="ECO:0007669"/>
    <property type="project" value="UniProtKB-KW"/>
</dbReference>
<dbReference type="SMART" id="SM00448">
    <property type="entry name" value="REC"/>
    <property type="match status" value="1"/>
</dbReference>
<dbReference type="SUPFAM" id="SSF52172">
    <property type="entry name" value="CheY-like"/>
    <property type="match status" value="1"/>
</dbReference>
<dbReference type="InterPro" id="IPR037257">
    <property type="entry name" value="T2SS_E_N_sf"/>
</dbReference>
<sequence length="1058" mass="111070">MATYRLIRKLAAGGMAEVFLAKVVGAEGFEKPVAVKRILPSLAQDREFVELFLREAKLTVCLQHANVVQVFDLGSINGQYYMVMEFVDGENLRAVQRGAAGNQVPLGLREVCFIVQQVTEGLAYAHGRADAVGRPLNIIHRDVNPSNVMVASSGEVKLADFGIAKAANAQNGTQAGVVKGKAGYLAPEQVKGAEVDQRADLFLIGLMLYELLAGRQLFSGPDYFLTLRNIAQFDVKSLAPVPGVPPALWSIVTRALAPEPSARFQRARDISDALQNFLFDHRLRVGPQDVAALFSRCFPERRSPLEGSTEVRGEEIRLGSDAGLQRPPTLTSVRSRPPFPGGARPGTSSLPSMRAVTDPGRLTPPPPPPEARAGTSVTMQVPPPQPVGRSTSVTMQVGPPAGVRTGTQPGLNTALSLPTQTRVMRPPRRKLGEMLVASGRLSETQLKGALERQKRTGGRIGELLVAEGIVAEEDVVRALSEQGGISFVSDKVLRTMPVPKALLSLLPLEKAERLEAVPVAQQAKELVCAMREPRDLARLDELKFITGCSVRGIYATEGAIRRAIGRFYRGDDPDQMDDWSTMMPLAGSESDKGVTPYADKHTRTRERLLDESAFEEISSAPTPPPAAPPPVLEPTPVPAPPVLRATPAPASLARTMLVVSDDQELRDAAVRLLTRQGVAASGSSAADVEKAMALGGTEVALVAADTVQDAPAVVARLMTVAPSMEVRVLPSLAEALGGEAGPLSRAARLHARVVDAALAALGGVGVQGAALAKLARRVARRLGAGRAEAERASAVAYALALAAFQESGSGERFLRPSCESMRAILGRDAGELAGLIGACTRDAAPLSEKADKATQALAAAVSLLEVAGTAMLGAAAASQSLVKLRAEGRLPAAALEALSAEVMELVLGEKASHTVVLAEPNAARASALQARFLADGVRVVLADSAARARVLLSEGSQALVVASRLPDGDGAELTRSLRSASETAALPIFVLAPPEDPGLVEAGLDAGADDVLTYPVNPEVLVAKLRRALQPRRASVTPTPAPAPVAAAMASASVSVSA</sequence>
<keyword evidence="3 9" id="KW-0418">Kinase</keyword>
<evidence type="ECO:0000256" key="4">
    <source>
        <dbReference type="ARBA" id="ARBA00022840"/>
    </source>
</evidence>
<dbReference type="Proteomes" id="UP000035579">
    <property type="component" value="Chromosome"/>
</dbReference>
<keyword evidence="2" id="KW-0547">Nucleotide-binding</keyword>
<feature type="region of interest" description="Disordered" evidence="6">
    <location>
        <begin position="303"/>
        <end position="377"/>
    </location>
</feature>
<dbReference type="KEGG" id="age:AA314_01677"/>
<dbReference type="InterPro" id="IPR011006">
    <property type="entry name" value="CheY-like_superfamily"/>
</dbReference>
<feature type="domain" description="Response regulatory" evidence="8">
    <location>
        <begin position="914"/>
        <end position="1029"/>
    </location>
</feature>
<dbReference type="InterPro" id="IPR007831">
    <property type="entry name" value="T2SS_GspE_N"/>
</dbReference>
<dbReference type="AlphaFoldDB" id="A0AAC8Q411"/>
<dbReference type="EMBL" id="CP011509">
    <property type="protein sequence ID" value="AKJ00051.1"/>
    <property type="molecule type" value="Genomic_DNA"/>
</dbReference>
<dbReference type="CDD" id="cd14014">
    <property type="entry name" value="STKc_PknB_like"/>
    <property type="match status" value="1"/>
</dbReference>
<proteinExistence type="predicted"/>
<protein>
    <submittedName>
        <fullName evidence="9">Serine/threonine protein kinase PrkC, regulator of stationary phase</fullName>
    </submittedName>
</protein>
<evidence type="ECO:0000259" key="7">
    <source>
        <dbReference type="PROSITE" id="PS50011"/>
    </source>
</evidence>
<dbReference type="Gene3D" id="3.30.300.160">
    <property type="entry name" value="Type II secretion system, protein E, N-terminal domain"/>
    <property type="match status" value="1"/>
</dbReference>
<evidence type="ECO:0000313" key="10">
    <source>
        <dbReference type="Proteomes" id="UP000035579"/>
    </source>
</evidence>
<dbReference type="InterPro" id="IPR001789">
    <property type="entry name" value="Sig_transdc_resp-reg_receiver"/>
</dbReference>
<comment type="caution">
    <text evidence="5">Lacks conserved residue(s) required for the propagation of feature annotation.</text>
</comment>
<dbReference type="InterPro" id="IPR000719">
    <property type="entry name" value="Prot_kinase_dom"/>
</dbReference>
<evidence type="ECO:0000256" key="5">
    <source>
        <dbReference type="PROSITE-ProRule" id="PRU00169"/>
    </source>
</evidence>
<name>A0AAC8Q411_9BACT</name>
<feature type="domain" description="Protein kinase" evidence="7">
    <location>
        <begin position="4"/>
        <end position="278"/>
    </location>
</feature>
<dbReference type="Gene3D" id="1.10.40.70">
    <property type="match status" value="1"/>
</dbReference>
<dbReference type="PROSITE" id="PS50011">
    <property type="entry name" value="PROTEIN_KINASE_DOM"/>
    <property type="match status" value="1"/>
</dbReference>
<keyword evidence="1" id="KW-0808">Transferase</keyword>
<evidence type="ECO:0000313" key="9">
    <source>
        <dbReference type="EMBL" id="AKJ00051.1"/>
    </source>
</evidence>
<dbReference type="Gene3D" id="3.40.50.2300">
    <property type="match status" value="1"/>
</dbReference>
<reference evidence="9 10" key="1">
    <citation type="submission" date="2015-05" db="EMBL/GenBank/DDBJ databases">
        <title>Genome assembly of Archangium gephyra DSM 2261.</title>
        <authorList>
            <person name="Sharma G."/>
            <person name="Subramanian S."/>
        </authorList>
    </citation>
    <scope>NUCLEOTIDE SEQUENCE [LARGE SCALE GENOMIC DNA]</scope>
    <source>
        <strain evidence="9 10">DSM 2261</strain>
    </source>
</reference>